<gene>
    <name evidence="4" type="ORF">HKW66_Vig0160740</name>
</gene>
<dbReference type="PANTHER" id="PTHR11183">
    <property type="entry name" value="GLYCOGENIN SUBFAMILY MEMBER"/>
    <property type="match status" value="1"/>
</dbReference>
<dbReference type="GO" id="GO:0016757">
    <property type="term" value="F:glycosyltransferase activity"/>
    <property type="evidence" value="ECO:0007669"/>
    <property type="project" value="UniProtKB-KW"/>
</dbReference>
<protein>
    <submittedName>
        <fullName evidence="4">Putative glucuronosyltransferase</fullName>
    </submittedName>
</protein>
<feature type="transmembrane region" description="Helical" evidence="3">
    <location>
        <begin position="268"/>
        <end position="287"/>
    </location>
</feature>
<keyword evidence="2" id="KW-0464">Manganese</keyword>
<evidence type="ECO:0000256" key="3">
    <source>
        <dbReference type="SAM" id="Phobius"/>
    </source>
</evidence>
<feature type="transmembrane region" description="Helical" evidence="3">
    <location>
        <begin position="336"/>
        <end position="358"/>
    </location>
</feature>
<dbReference type="AlphaFoldDB" id="A0A8T0JLF2"/>
<dbReference type="Proteomes" id="UP000743370">
    <property type="component" value="Unassembled WGS sequence"/>
</dbReference>
<reference evidence="4 5" key="1">
    <citation type="submission" date="2020-05" db="EMBL/GenBank/DDBJ databases">
        <title>Vigna angularis (adzuki bean) Var. LongXiaoDou No. 4 denovo assembly.</title>
        <authorList>
            <person name="Xiang H."/>
        </authorList>
    </citation>
    <scope>NUCLEOTIDE SEQUENCE [LARGE SCALE GENOMIC DNA]</scope>
    <source>
        <tissue evidence="4">Leaf</tissue>
    </source>
</reference>
<keyword evidence="1" id="KW-0808">Transferase</keyword>
<accession>A0A8T0JLF2</accession>
<evidence type="ECO:0000256" key="2">
    <source>
        <dbReference type="ARBA" id="ARBA00023211"/>
    </source>
</evidence>
<keyword evidence="3" id="KW-0812">Transmembrane</keyword>
<feature type="transmembrane region" description="Helical" evidence="3">
    <location>
        <begin position="6"/>
        <end position="26"/>
    </location>
</feature>
<dbReference type="InterPro" id="IPR029044">
    <property type="entry name" value="Nucleotide-diphossugar_trans"/>
</dbReference>
<feature type="transmembrane region" description="Helical" evidence="3">
    <location>
        <begin position="365"/>
        <end position="383"/>
    </location>
</feature>
<dbReference type="SUPFAM" id="SSF53448">
    <property type="entry name" value="Nucleotide-diphospho-sugar transferases"/>
    <property type="match status" value="1"/>
</dbReference>
<feature type="transmembrane region" description="Helical" evidence="3">
    <location>
        <begin position="395"/>
        <end position="417"/>
    </location>
</feature>
<dbReference type="InterPro" id="IPR050587">
    <property type="entry name" value="GNT1/Glycosyltrans_8"/>
</dbReference>
<keyword evidence="3" id="KW-0472">Membrane</keyword>
<feature type="transmembrane region" description="Helical" evidence="3">
    <location>
        <begin position="242"/>
        <end position="262"/>
    </location>
</feature>
<keyword evidence="3" id="KW-1133">Transmembrane helix</keyword>
<proteinExistence type="predicted"/>
<dbReference type="Gene3D" id="3.90.550.10">
    <property type="entry name" value="Spore Coat Polysaccharide Biosynthesis Protein SpsA, Chain A"/>
    <property type="match status" value="1"/>
</dbReference>
<evidence type="ECO:0000313" key="5">
    <source>
        <dbReference type="Proteomes" id="UP000743370"/>
    </source>
</evidence>
<name>A0A8T0JLF2_PHAAN</name>
<organism evidence="4 5">
    <name type="scientific">Phaseolus angularis</name>
    <name type="common">Azuki bean</name>
    <name type="synonym">Vigna angularis</name>
    <dbReference type="NCBI Taxonomy" id="3914"/>
    <lineage>
        <taxon>Eukaryota</taxon>
        <taxon>Viridiplantae</taxon>
        <taxon>Streptophyta</taxon>
        <taxon>Embryophyta</taxon>
        <taxon>Tracheophyta</taxon>
        <taxon>Spermatophyta</taxon>
        <taxon>Magnoliopsida</taxon>
        <taxon>eudicotyledons</taxon>
        <taxon>Gunneridae</taxon>
        <taxon>Pentapetalae</taxon>
        <taxon>rosids</taxon>
        <taxon>fabids</taxon>
        <taxon>Fabales</taxon>
        <taxon>Fabaceae</taxon>
        <taxon>Papilionoideae</taxon>
        <taxon>50 kb inversion clade</taxon>
        <taxon>NPAAA clade</taxon>
        <taxon>indigoferoid/millettioid clade</taxon>
        <taxon>Phaseoleae</taxon>
        <taxon>Vigna</taxon>
    </lineage>
</organism>
<evidence type="ECO:0000313" key="4">
    <source>
        <dbReference type="EMBL" id="KAG2375772.1"/>
    </source>
</evidence>
<comment type="caution">
    <text evidence="4">The sequence shown here is derived from an EMBL/GenBank/DDBJ whole genome shotgun (WGS) entry which is preliminary data.</text>
</comment>
<dbReference type="EMBL" id="JABFOF010000010">
    <property type="protein sequence ID" value="KAG2375772.1"/>
    <property type="molecule type" value="Genomic_DNA"/>
</dbReference>
<feature type="transmembrane region" description="Helical" evidence="3">
    <location>
        <begin position="308"/>
        <end position="330"/>
    </location>
</feature>
<sequence length="448" mass="50508">MGCNAAFLRWSTMLFLLGLGLCHLPFTKATSFRNAYATMMYVGTPRDYEFYVAVRVLLKSLSKLNVQADLVVIASVDVPLRWIRAFEEEDGAKVVRVENMENPYKHQDNFDKRFKLSLNKLYAWSLVDYDRVVMLDADNLFLQNTDELFQCGQFCAVFINPCVFHTGLFVLQPSTVVFKDMVHELQNGRENPDGADQGFIASYFPELLDKPMFHPPANGSKLRGAYRLPLGYQMDASYYCKFFRGTVVEAMVLVVVACPAIRYGAEMAVILIQSAIYLGVIAMTRLARPSFSKLCYRRSDKSINLVHNSLKIVALWCILAAYVTPFFIIPHTVHPLLGWILYLIGAFALCSIAINVFLLPMLPVLVPWLGIVGALMVMAFPWYPDGVVRALSVFVYAFCSAPFVWASMVRIVASLHWTQYKAGSKKDVLGKLSKNGRERDTLVQDVTG</sequence>
<keyword evidence="1" id="KW-0328">Glycosyltransferase</keyword>
<evidence type="ECO:0000256" key="1">
    <source>
        <dbReference type="ARBA" id="ARBA00022676"/>
    </source>
</evidence>